<organism evidence="2 3">
    <name type="scientific">Caballeronia mineralivorans PML1(12)</name>
    <dbReference type="NCBI Taxonomy" id="908627"/>
    <lineage>
        <taxon>Bacteria</taxon>
        <taxon>Pseudomonadati</taxon>
        <taxon>Pseudomonadota</taxon>
        <taxon>Betaproteobacteria</taxon>
        <taxon>Burkholderiales</taxon>
        <taxon>Burkholderiaceae</taxon>
        <taxon>Caballeronia</taxon>
    </lineage>
</organism>
<dbReference type="AlphaFoldDB" id="A0A0J1G2G4"/>
<evidence type="ECO:0000313" key="2">
    <source>
        <dbReference type="EMBL" id="KLU26368.1"/>
    </source>
</evidence>
<keyword evidence="3" id="KW-1185">Reference proteome</keyword>
<dbReference type="RefSeq" id="WP_047846460.1">
    <property type="nucleotide sequence ID" value="NZ_AEJF01000073.1"/>
</dbReference>
<comment type="caution">
    <text evidence="2">The sequence shown here is derived from an EMBL/GenBank/DDBJ whole genome shotgun (WGS) entry which is preliminary data.</text>
</comment>
<evidence type="ECO:0000313" key="3">
    <source>
        <dbReference type="Proteomes" id="UP000035963"/>
    </source>
</evidence>
<sequence length="80" mass="8327">MVRRIGQHPTGEQGGVMLVRPDLKLRRTLSCKAGALAMPIVATGLVIGLAAGLAIGFGGRMANVETPAAHRAIEPSQHCE</sequence>
<dbReference type="EMBL" id="AEJF01000073">
    <property type="protein sequence ID" value="KLU26368.1"/>
    <property type="molecule type" value="Genomic_DNA"/>
</dbReference>
<accession>A0A0J1G2G4</accession>
<name>A0A0J1G2G4_9BURK</name>
<reference evidence="2 3" key="1">
    <citation type="journal article" date="2015" name="Genome Announc.">
        <title>Draft Genome Sequence of Burkholderia sp. Strain PML1(12), an Ectomycorrhizosphere-Inhabiting Bacterium with Effective Mineral-Weathering Ability.</title>
        <authorList>
            <person name="Uroz S."/>
            <person name="Oger P."/>
        </authorList>
    </citation>
    <scope>NUCLEOTIDE SEQUENCE [LARGE SCALE GENOMIC DNA]</scope>
    <source>
        <strain evidence="3">PML1(12)</strain>
    </source>
</reference>
<gene>
    <name evidence="2" type="ORF">EOS_09920</name>
</gene>
<dbReference type="OrthoDB" id="9101452at2"/>
<evidence type="ECO:0000256" key="1">
    <source>
        <dbReference type="SAM" id="Phobius"/>
    </source>
</evidence>
<keyword evidence="1" id="KW-0812">Transmembrane</keyword>
<keyword evidence="1" id="KW-1133">Transmembrane helix</keyword>
<feature type="transmembrane region" description="Helical" evidence="1">
    <location>
        <begin position="33"/>
        <end position="57"/>
    </location>
</feature>
<dbReference type="Proteomes" id="UP000035963">
    <property type="component" value="Unassembled WGS sequence"/>
</dbReference>
<keyword evidence="1" id="KW-0472">Membrane</keyword>
<dbReference type="PATRIC" id="fig|908627.4.peg.2190"/>
<protein>
    <submittedName>
        <fullName evidence="2">Uncharacterized protein</fullName>
    </submittedName>
</protein>
<proteinExistence type="predicted"/>